<name>A0A8J3JF34_9ACTN</name>
<dbReference type="Proteomes" id="UP000612808">
    <property type="component" value="Unassembled WGS sequence"/>
</dbReference>
<proteinExistence type="predicted"/>
<evidence type="ECO:0000313" key="2">
    <source>
        <dbReference type="Proteomes" id="UP000612808"/>
    </source>
</evidence>
<dbReference type="AlphaFoldDB" id="A0A8J3JF34"/>
<keyword evidence="2" id="KW-1185">Reference proteome</keyword>
<gene>
    <name evidence="1" type="ORF">Aru02nite_64080</name>
</gene>
<dbReference type="EMBL" id="BOMB01000044">
    <property type="protein sequence ID" value="GID15519.1"/>
    <property type="molecule type" value="Genomic_DNA"/>
</dbReference>
<sequence length="78" mass="8657">MVGLPPWIQADFVRVSWLRPKSLSRNAHRKIHPIPSRNPAIVYRPTVAELIARVLVLGTGTAAPDWPCVAALMVQPPR</sequence>
<protein>
    <submittedName>
        <fullName evidence="1">Uncharacterized protein</fullName>
    </submittedName>
</protein>
<accession>A0A8J3JF34</accession>
<reference evidence="1" key="1">
    <citation type="submission" date="2021-01" db="EMBL/GenBank/DDBJ databases">
        <title>Whole genome shotgun sequence of Actinocatenispora rupis NBRC 107355.</title>
        <authorList>
            <person name="Komaki H."/>
            <person name="Tamura T."/>
        </authorList>
    </citation>
    <scope>NUCLEOTIDE SEQUENCE</scope>
    <source>
        <strain evidence="1">NBRC 107355</strain>
    </source>
</reference>
<evidence type="ECO:0000313" key="1">
    <source>
        <dbReference type="EMBL" id="GID15519.1"/>
    </source>
</evidence>
<organism evidence="1 2">
    <name type="scientific">Actinocatenispora rupis</name>
    <dbReference type="NCBI Taxonomy" id="519421"/>
    <lineage>
        <taxon>Bacteria</taxon>
        <taxon>Bacillati</taxon>
        <taxon>Actinomycetota</taxon>
        <taxon>Actinomycetes</taxon>
        <taxon>Micromonosporales</taxon>
        <taxon>Micromonosporaceae</taxon>
        <taxon>Actinocatenispora</taxon>
    </lineage>
</organism>
<comment type="caution">
    <text evidence="1">The sequence shown here is derived from an EMBL/GenBank/DDBJ whole genome shotgun (WGS) entry which is preliminary data.</text>
</comment>